<dbReference type="AlphaFoldDB" id="A0A7S2G8U0"/>
<name>A0A7S2G8U0_9STRA</name>
<evidence type="ECO:0000256" key="1">
    <source>
        <dbReference type="SAM" id="MobiDB-lite"/>
    </source>
</evidence>
<organism evidence="2">
    <name type="scientific">Florenciella parvula</name>
    <dbReference type="NCBI Taxonomy" id="236787"/>
    <lineage>
        <taxon>Eukaryota</taxon>
        <taxon>Sar</taxon>
        <taxon>Stramenopiles</taxon>
        <taxon>Ochrophyta</taxon>
        <taxon>Dictyochophyceae</taxon>
        <taxon>Florenciellales</taxon>
        <taxon>Florenciella</taxon>
    </lineage>
</organism>
<reference evidence="2" key="1">
    <citation type="submission" date="2021-01" db="EMBL/GenBank/DDBJ databases">
        <authorList>
            <person name="Corre E."/>
            <person name="Pelletier E."/>
            <person name="Niang G."/>
            <person name="Scheremetjew M."/>
            <person name="Finn R."/>
            <person name="Kale V."/>
            <person name="Holt S."/>
            <person name="Cochrane G."/>
            <person name="Meng A."/>
            <person name="Brown T."/>
            <person name="Cohen L."/>
        </authorList>
    </citation>
    <scope>NUCLEOTIDE SEQUENCE</scope>
    <source>
        <strain evidence="2">RCC1693</strain>
    </source>
</reference>
<feature type="region of interest" description="Disordered" evidence="1">
    <location>
        <begin position="1"/>
        <end position="23"/>
    </location>
</feature>
<dbReference type="EMBL" id="HBGT01026408">
    <property type="protein sequence ID" value="CAD9436850.1"/>
    <property type="molecule type" value="Transcribed_RNA"/>
</dbReference>
<protein>
    <submittedName>
        <fullName evidence="2">Uncharacterized protein</fullName>
    </submittedName>
</protein>
<evidence type="ECO:0000313" key="2">
    <source>
        <dbReference type="EMBL" id="CAD9436850.1"/>
    </source>
</evidence>
<feature type="compositionally biased region" description="Polar residues" evidence="1">
    <location>
        <begin position="1"/>
        <end position="18"/>
    </location>
</feature>
<accession>A0A7S2G8U0</accession>
<proteinExistence type="predicted"/>
<sequence>MDPRSSASSTQLARSTNPGVRPKRVAGAALELACSLGHERSDEAALELAAYSTNEVTRPTSSEVDATMRVYSPRASLYTMSSSWYARSSYPTLILRAEVSPTASSSVRAKPTSRFQWRTMLDSVD</sequence>
<gene>
    <name evidence="2" type="ORF">FPAR1323_LOCUS13741</name>
</gene>